<feature type="coiled-coil region" evidence="1">
    <location>
        <begin position="8"/>
        <end position="42"/>
    </location>
</feature>
<name>A0A075GUR9_9ARCH</name>
<evidence type="ECO:0000313" key="2">
    <source>
        <dbReference type="EMBL" id="AIF07474.1"/>
    </source>
</evidence>
<protein>
    <submittedName>
        <fullName evidence="2">Uncharacterized protein</fullName>
    </submittedName>
</protein>
<evidence type="ECO:0000256" key="1">
    <source>
        <dbReference type="SAM" id="Coils"/>
    </source>
</evidence>
<sequence length="189" mass="21646">MKYTDEQIRDMVQLKETIIEKLSKYEEEIAFLQKTLDILDVNLKDSSFIKASHIPKNNPTENVDTPDLQEDNETIPIKKSKDGEIIANAIVTPEQVSIILKDGIGLTPEIPPLKTFFVERIIGEMKKNDDRLVENGKINEESVIDCIINKNGSAIREIIIKNYREKNRVDEIINTATWSLTRMMENSSK</sequence>
<organism evidence="2">
    <name type="scientific">uncultured marine thaumarchaeote KM3_203_A01</name>
    <dbReference type="NCBI Taxonomy" id="1456097"/>
    <lineage>
        <taxon>Archaea</taxon>
        <taxon>Nitrososphaerota</taxon>
        <taxon>environmental samples</taxon>
    </lineage>
</organism>
<proteinExistence type="predicted"/>
<reference evidence="2" key="1">
    <citation type="journal article" date="2014" name="Genome Biol. Evol.">
        <title>Pangenome evidence for extensive interdomain horizontal transfer affecting lineage core and shell genes in uncultured planktonic thaumarchaeota and euryarchaeota.</title>
        <authorList>
            <person name="Deschamps P."/>
            <person name="Zivanovic Y."/>
            <person name="Moreira D."/>
            <person name="Rodriguez-Valera F."/>
            <person name="Lopez-Garcia P."/>
        </authorList>
    </citation>
    <scope>NUCLEOTIDE SEQUENCE</scope>
</reference>
<keyword evidence="1" id="KW-0175">Coiled coil</keyword>
<dbReference type="AlphaFoldDB" id="A0A075GUR9"/>
<dbReference type="EMBL" id="KF900803">
    <property type="protein sequence ID" value="AIF07474.1"/>
    <property type="molecule type" value="Genomic_DNA"/>
</dbReference>
<accession>A0A075GUR9</accession>